<dbReference type="Proteomes" id="UP000003860">
    <property type="component" value="Unassembled WGS sequence"/>
</dbReference>
<dbReference type="RefSeq" id="WP_004618950.1">
    <property type="nucleotide sequence ID" value="NZ_ACXX02000005.1"/>
</dbReference>
<accession>F1TBU8</accession>
<dbReference type="PROSITE" id="PS51257">
    <property type="entry name" value="PROKAR_LIPOPROTEIN"/>
    <property type="match status" value="1"/>
</dbReference>
<dbReference type="InterPro" id="IPR028082">
    <property type="entry name" value="Peripla_BP_I"/>
</dbReference>
<protein>
    <submittedName>
        <fullName evidence="2">Uncharacterized protein</fullName>
    </submittedName>
</protein>
<feature type="signal peptide" evidence="1">
    <location>
        <begin position="1"/>
        <end position="22"/>
    </location>
</feature>
<keyword evidence="1" id="KW-0732">Signal</keyword>
<dbReference type="AlphaFoldDB" id="F1TBU8"/>
<feature type="chain" id="PRO_5039733744" evidence="1">
    <location>
        <begin position="23"/>
        <end position="403"/>
    </location>
</feature>
<evidence type="ECO:0000313" key="3">
    <source>
        <dbReference type="Proteomes" id="UP000003860"/>
    </source>
</evidence>
<keyword evidence="3" id="KW-1185">Reference proteome</keyword>
<name>F1TBU8_9FIRM</name>
<dbReference type="eggNOG" id="COG1879">
    <property type="taxonomic scope" value="Bacteria"/>
</dbReference>
<evidence type="ECO:0000256" key="1">
    <source>
        <dbReference type="SAM" id="SignalP"/>
    </source>
</evidence>
<dbReference type="Gene3D" id="3.40.50.2300">
    <property type="match status" value="2"/>
</dbReference>
<organism evidence="2 3">
    <name type="scientific">Ruminiclostridium papyrosolvens DSM 2782</name>
    <dbReference type="NCBI Taxonomy" id="588581"/>
    <lineage>
        <taxon>Bacteria</taxon>
        <taxon>Bacillati</taxon>
        <taxon>Bacillota</taxon>
        <taxon>Clostridia</taxon>
        <taxon>Eubacteriales</taxon>
        <taxon>Oscillospiraceae</taxon>
        <taxon>Ruminiclostridium</taxon>
    </lineage>
</organism>
<proteinExistence type="predicted"/>
<evidence type="ECO:0000313" key="2">
    <source>
        <dbReference type="EMBL" id="EGD48119.1"/>
    </source>
</evidence>
<comment type="caution">
    <text evidence="2">The sequence shown here is derived from an EMBL/GenBank/DDBJ whole genome shotgun (WGS) entry which is preliminary data.</text>
</comment>
<dbReference type="SUPFAM" id="SSF53822">
    <property type="entry name" value="Periplasmic binding protein-like I"/>
    <property type="match status" value="1"/>
</dbReference>
<reference evidence="2" key="1">
    <citation type="submission" date="2009-07" db="EMBL/GenBank/DDBJ databases">
        <authorList>
            <consortium name="US DOE Joint Genome Institute (JGI-PGF)"/>
            <person name="Lucas S."/>
            <person name="Copeland A."/>
            <person name="Lapidus A."/>
            <person name="Glavina del Rio T."/>
            <person name="Tice H."/>
            <person name="Bruce D."/>
            <person name="Goodwin L."/>
            <person name="Pitluck S."/>
            <person name="Larimer F."/>
            <person name="Land M.L."/>
            <person name="Mouttaki H."/>
            <person name="He Z."/>
            <person name="Zhou J."/>
            <person name="Hemme C.L."/>
        </authorList>
    </citation>
    <scope>NUCLEOTIDE SEQUENCE</scope>
    <source>
        <strain evidence="2">DSM 2782</strain>
    </source>
</reference>
<reference evidence="2" key="2">
    <citation type="submission" date="2011-01" db="EMBL/GenBank/DDBJ databases">
        <title>The Non-contiguous Finished genome of Clostridium papyrosolvens.</title>
        <authorList>
            <person name="Lucas S."/>
            <person name="Copeland A."/>
            <person name="Lapidus A."/>
            <person name="Cheng J.-F."/>
            <person name="Goodwin L."/>
            <person name="Pitluck S."/>
            <person name="Misra M."/>
            <person name="Chertkov O."/>
            <person name="Detter J.C."/>
            <person name="Han C."/>
            <person name="Tapia R."/>
            <person name="Land M."/>
            <person name="Hauser L."/>
            <person name="Kyrpides N."/>
            <person name="Ivanova N."/>
            <person name="Pagani I."/>
            <person name="Mouttaki H."/>
            <person name="He Z."/>
            <person name="Zhou J."/>
            <person name="Hemme C.L."/>
            <person name="Woyke T."/>
        </authorList>
    </citation>
    <scope>NUCLEOTIDE SEQUENCE [LARGE SCALE GENOMIC DNA]</scope>
    <source>
        <strain evidence="2">DSM 2782</strain>
    </source>
</reference>
<dbReference type="STRING" id="588581.Cpap_2809"/>
<sequence length="403" mass="43841">MKLMKKALTVLLVGAMCTGLFGCGSSQNSTDSTKKEGENTSATSTNVKTGMTIAQNSFVAGDYAFSTMAKASKVIVEGTKNKFKELTDNANINNVQSDVENMINSGVDGALWWGVLDSYFQVGPQNFNNAGKYFAFFDCAPSTAKIQDPINKMQYYAGSCIGNDEEFGKQMAEQALKDGCKEAIVFANEIGSSVAKRADKFKEVFEAGGGKVDEISHVGTAANAHIEAIQNMLATYKKADCIYGVSIAYATGAYSVTSQMPNRKVNIYATDITPDALKYLKNNNIQGLNGGAWVNAYVASALLINAIDGNTIKDSSGSPANLVVNPVAITPKQAELYEKFWINEMPYAYDDLKNLLYRENSKVTYDDFKKFVDEYSFSTVMENKLKQGKVTQKELDDAGVNLK</sequence>
<dbReference type="EMBL" id="ACXX02000005">
    <property type="protein sequence ID" value="EGD48119.1"/>
    <property type="molecule type" value="Genomic_DNA"/>
</dbReference>
<dbReference type="OrthoDB" id="9769193at2"/>
<gene>
    <name evidence="2" type="ORF">Cpap_2809</name>
</gene>